<proteinExistence type="predicted"/>
<protein>
    <submittedName>
        <fullName evidence="2">Hint domain-containing protein</fullName>
    </submittedName>
</protein>
<accession>A0A3N4UQ48</accession>
<feature type="domain" description="Hedgehog/Intein (Hint)" evidence="1">
    <location>
        <begin position="45"/>
        <end position="189"/>
    </location>
</feature>
<dbReference type="InterPro" id="IPR036844">
    <property type="entry name" value="Hint_dom_sf"/>
</dbReference>
<sequence>MTSWTFKFLNSTYSHDNHHDSHHHGHWHHGHWHHGHRPHCPDPIPCFTPGTRFIAAQGPMQVENVKIGDRLLTRDSGMQTVIWVGYRDLSLAELIANPSLRPIHIARDSLGDGLPVRDMMVSPQHRFLVRGADLELQSGEYEMLVPAKALLGRPGITMAMQPTRYIHVLFERHEVVLSDDTWTESFQPAAKMVDSMDRKVQSELLSLFPCLQNSSAHAFDAARATLAPHELNRSFEIG</sequence>
<dbReference type="AlphaFoldDB" id="A0A3N4UQ48"/>
<reference evidence="2 3" key="1">
    <citation type="submission" date="2018-11" db="EMBL/GenBank/DDBJ databases">
        <title>Genomic Encyclopedia of Type Strains, Phase IV (KMG-IV): sequencing the most valuable type-strain genomes for metagenomic binning, comparative biology and taxonomic classification.</title>
        <authorList>
            <person name="Goeker M."/>
        </authorList>
    </citation>
    <scope>NUCLEOTIDE SEQUENCE [LARGE SCALE GENOMIC DNA]</scope>
    <source>
        <strain evidence="2 3">DSM 104731</strain>
    </source>
</reference>
<gene>
    <name evidence="2" type="ORF">EDD53_1337</name>
</gene>
<dbReference type="RefSeq" id="WP_123792328.1">
    <property type="nucleotide sequence ID" value="NZ_RKQK01000001.1"/>
</dbReference>
<dbReference type="Proteomes" id="UP000269689">
    <property type="component" value="Unassembled WGS sequence"/>
</dbReference>
<keyword evidence="3" id="KW-1185">Reference proteome</keyword>
<evidence type="ECO:0000313" key="2">
    <source>
        <dbReference type="EMBL" id="RPE72188.1"/>
    </source>
</evidence>
<dbReference type="InterPro" id="IPR028992">
    <property type="entry name" value="Hedgehog/Intein_dom"/>
</dbReference>
<name>A0A3N4UQ48_9RHOB</name>
<organism evidence="2 3">
    <name type="scientific">Pacificibacter maritimus</name>
    <dbReference type="NCBI Taxonomy" id="762213"/>
    <lineage>
        <taxon>Bacteria</taxon>
        <taxon>Pseudomonadati</taxon>
        <taxon>Pseudomonadota</taxon>
        <taxon>Alphaproteobacteria</taxon>
        <taxon>Rhodobacterales</taxon>
        <taxon>Roseobacteraceae</taxon>
        <taxon>Pacificibacter</taxon>
    </lineage>
</organism>
<dbReference type="EMBL" id="RKQK01000001">
    <property type="protein sequence ID" value="RPE72188.1"/>
    <property type="molecule type" value="Genomic_DNA"/>
</dbReference>
<dbReference type="SUPFAM" id="SSF51294">
    <property type="entry name" value="Hedgehog/intein (Hint) domain"/>
    <property type="match status" value="1"/>
</dbReference>
<comment type="caution">
    <text evidence="2">The sequence shown here is derived from an EMBL/GenBank/DDBJ whole genome shotgun (WGS) entry which is preliminary data.</text>
</comment>
<dbReference type="Pfam" id="PF13403">
    <property type="entry name" value="Hint_2"/>
    <property type="match status" value="1"/>
</dbReference>
<evidence type="ECO:0000313" key="3">
    <source>
        <dbReference type="Proteomes" id="UP000269689"/>
    </source>
</evidence>
<dbReference type="OrthoDB" id="6305173at2"/>
<evidence type="ECO:0000259" key="1">
    <source>
        <dbReference type="Pfam" id="PF13403"/>
    </source>
</evidence>